<proteinExistence type="predicted"/>
<dbReference type="EMBL" id="JBEAFC010000004">
    <property type="protein sequence ID" value="KAL1560441.1"/>
    <property type="molecule type" value="Genomic_DNA"/>
</dbReference>
<accession>A0ABD1HZF8</accession>
<dbReference type="InterPro" id="IPR007493">
    <property type="entry name" value="DUF538"/>
</dbReference>
<name>A0ABD1HZF8_SALDI</name>
<dbReference type="Pfam" id="PF04398">
    <property type="entry name" value="DUF538"/>
    <property type="match status" value="1"/>
</dbReference>
<comment type="caution">
    <text evidence="1">The sequence shown here is derived from an EMBL/GenBank/DDBJ whole genome shotgun (WGS) entry which is preliminary data.</text>
</comment>
<reference evidence="1 2" key="1">
    <citation type="submission" date="2024-06" db="EMBL/GenBank/DDBJ databases">
        <title>A chromosome level genome sequence of Diviner's sage (Salvia divinorum).</title>
        <authorList>
            <person name="Ford S.A."/>
            <person name="Ro D.-K."/>
            <person name="Ness R.W."/>
            <person name="Phillips M.A."/>
        </authorList>
    </citation>
    <scope>NUCLEOTIDE SEQUENCE [LARGE SCALE GENOMIC DNA]</scope>
    <source>
        <strain evidence="1">SAF-2024a</strain>
        <tissue evidence="1">Leaf</tissue>
    </source>
</reference>
<evidence type="ECO:0000313" key="2">
    <source>
        <dbReference type="Proteomes" id="UP001567538"/>
    </source>
</evidence>
<organism evidence="1 2">
    <name type="scientific">Salvia divinorum</name>
    <name type="common">Maria pastora</name>
    <name type="synonym">Diviner's sage</name>
    <dbReference type="NCBI Taxonomy" id="28513"/>
    <lineage>
        <taxon>Eukaryota</taxon>
        <taxon>Viridiplantae</taxon>
        <taxon>Streptophyta</taxon>
        <taxon>Embryophyta</taxon>
        <taxon>Tracheophyta</taxon>
        <taxon>Spermatophyta</taxon>
        <taxon>Magnoliopsida</taxon>
        <taxon>eudicotyledons</taxon>
        <taxon>Gunneridae</taxon>
        <taxon>Pentapetalae</taxon>
        <taxon>asterids</taxon>
        <taxon>lamiids</taxon>
        <taxon>Lamiales</taxon>
        <taxon>Lamiaceae</taxon>
        <taxon>Nepetoideae</taxon>
        <taxon>Mentheae</taxon>
        <taxon>Salviinae</taxon>
        <taxon>Salvia</taxon>
        <taxon>Salvia subgen. Calosphace</taxon>
    </lineage>
</organism>
<sequence>MSKEIEAQRMTAEIYHGSATCKQKFQELLDEFAVPRCVFPVAEVESAEFEELGFNGATGFFWILQKAKTVRKMSKTSMIFYSVEVTGFIKERHLSKITGVKGKEGMFTLPILELIIDCPTAGKVKCVATAGLGRTSPLADYQKAAEYALR</sequence>
<evidence type="ECO:0000313" key="1">
    <source>
        <dbReference type="EMBL" id="KAL1560441.1"/>
    </source>
</evidence>
<dbReference type="AlphaFoldDB" id="A0ABD1HZF8"/>
<dbReference type="InterPro" id="IPR036758">
    <property type="entry name" value="At5g01610-like"/>
</dbReference>
<keyword evidence="2" id="KW-1185">Reference proteome</keyword>
<dbReference type="Gene3D" id="2.30.240.10">
    <property type="entry name" value="At5g01610-like"/>
    <property type="match status" value="1"/>
</dbReference>
<gene>
    <name evidence="1" type="ORF">AAHA92_10650</name>
</gene>
<dbReference type="SUPFAM" id="SSF141562">
    <property type="entry name" value="At5g01610-like"/>
    <property type="match status" value="1"/>
</dbReference>
<dbReference type="Proteomes" id="UP001567538">
    <property type="component" value="Unassembled WGS sequence"/>
</dbReference>
<protein>
    <submittedName>
        <fullName evidence="1">Uncharacterized protein</fullName>
    </submittedName>
</protein>